<keyword evidence="2" id="KW-1185">Reference proteome</keyword>
<dbReference type="EMBL" id="CP069026">
    <property type="protein sequence ID" value="QRC94609.1"/>
    <property type="molecule type" value="Genomic_DNA"/>
</dbReference>
<dbReference type="Proteomes" id="UP000663193">
    <property type="component" value="Chromosome 4"/>
</dbReference>
<dbReference type="OrthoDB" id="3736058at2759"/>
<dbReference type="AlphaFoldDB" id="A0A7U2F124"/>
<protein>
    <submittedName>
        <fullName evidence="1">Uncharacterized protein</fullName>
    </submittedName>
</protein>
<accession>A0A7U2F124</accession>
<reference evidence="2" key="1">
    <citation type="journal article" date="2021" name="BMC Genomics">
        <title>Chromosome-level genome assembly and manually-curated proteome of model necrotroph Parastagonospora nodorum Sn15 reveals a genome-wide trove of candidate effector homologs, and redundancy of virulence-related functions within an accessory chromosome.</title>
        <authorList>
            <person name="Bertazzoni S."/>
            <person name="Jones D.A.B."/>
            <person name="Phan H.T."/>
            <person name="Tan K.-C."/>
            <person name="Hane J.K."/>
        </authorList>
    </citation>
    <scope>NUCLEOTIDE SEQUENCE [LARGE SCALE GENOMIC DNA]</scope>
    <source>
        <strain evidence="2">SN15 / ATCC MYA-4574 / FGSC 10173)</strain>
    </source>
</reference>
<gene>
    <name evidence="1" type="ORF">JI435_430880</name>
</gene>
<evidence type="ECO:0000313" key="2">
    <source>
        <dbReference type="Proteomes" id="UP000663193"/>
    </source>
</evidence>
<evidence type="ECO:0000313" key="1">
    <source>
        <dbReference type="EMBL" id="QRC94609.1"/>
    </source>
</evidence>
<dbReference type="VEuPathDB" id="FungiDB:JI435_430880"/>
<sequence length="214" mass="23888">MIQLNGCKAVSALQADPPQPTSFQQFPSLTHLEVPLFAFCTRTQHFIIDKLLPPSLEALTADLRSARESSSDRFCLTLAEFTKHGLPALKTIAIKCRIDEYREKGSLPRHFCHIRRLLSRYGVELSYSLGFVSCEFLSSNVPDLRLIAFTNSSSSKSAFDTYDHATIEQGWLQVGRSQLVGSRLSTTLQKSFGRRTSLGEELGLYAALDRTRGV</sequence>
<organism evidence="1 2">
    <name type="scientific">Phaeosphaeria nodorum (strain SN15 / ATCC MYA-4574 / FGSC 10173)</name>
    <name type="common">Glume blotch fungus</name>
    <name type="synonym">Parastagonospora nodorum</name>
    <dbReference type="NCBI Taxonomy" id="321614"/>
    <lineage>
        <taxon>Eukaryota</taxon>
        <taxon>Fungi</taxon>
        <taxon>Dikarya</taxon>
        <taxon>Ascomycota</taxon>
        <taxon>Pezizomycotina</taxon>
        <taxon>Dothideomycetes</taxon>
        <taxon>Pleosporomycetidae</taxon>
        <taxon>Pleosporales</taxon>
        <taxon>Pleosporineae</taxon>
        <taxon>Phaeosphaeriaceae</taxon>
        <taxon>Parastagonospora</taxon>
    </lineage>
</organism>
<proteinExistence type="predicted"/>
<name>A0A7U2F124_PHANO</name>